<keyword evidence="3" id="KW-1185">Reference proteome</keyword>
<dbReference type="Proteomes" id="UP000030758">
    <property type="component" value="Unassembled WGS sequence"/>
</dbReference>
<evidence type="ECO:0000313" key="1">
    <source>
        <dbReference type="EMBL" id="KFD48016.1"/>
    </source>
</evidence>
<sequence length="298" mass="34141">MSYLSPLPQYLIPFPRYRTIEPSFTCPTISLPYCDTISRHRRPLLHLIDPSKYCFRAPDTYRQRPVVPHCDKLGNERTNALSAQWSLRTYSTYHLCFARPQTTNRYTQSIYPMDVTLDGEDSRSSERHCINSRKLGVLAPAATGSSLQLTSANPHIYLPIVQDVKASYSSKAATRTCESFPKDATLAHRPGKSSSLCRKAMNRTNPIIPSNPEEFPQQLYTTLQRQSSTNNLYTRAGKSIQVKRKEGTKRDRLMSQPFRWATTAEDQLDDFLLSLIWRQGDYARCLFSLQLLHVFVLP</sequence>
<gene>
    <name evidence="1" type="ORF">M513_11098</name>
    <name evidence="2" type="ORF">M514_11098</name>
</gene>
<reference evidence="1 3" key="1">
    <citation type="journal article" date="2014" name="Nat. Genet.">
        <title>Genome and transcriptome of the porcine whipworm Trichuris suis.</title>
        <authorList>
            <person name="Jex A.R."/>
            <person name="Nejsum P."/>
            <person name="Schwarz E.M."/>
            <person name="Hu L."/>
            <person name="Young N.D."/>
            <person name="Hall R.S."/>
            <person name="Korhonen P.K."/>
            <person name="Liao S."/>
            <person name="Thamsborg S."/>
            <person name="Xia J."/>
            <person name="Xu P."/>
            <person name="Wang S."/>
            <person name="Scheerlinck J.P."/>
            <person name="Hofmann A."/>
            <person name="Sternberg P.W."/>
            <person name="Wang J."/>
            <person name="Gasser R.B."/>
        </authorList>
    </citation>
    <scope>NUCLEOTIDE SEQUENCE [LARGE SCALE GENOMIC DNA]</scope>
    <source>
        <strain evidence="2">DCEP-RM93F</strain>
        <strain evidence="1">DCEP-RM93M</strain>
    </source>
</reference>
<dbReference type="EMBL" id="KL367501">
    <property type="protein sequence ID" value="KFD68837.1"/>
    <property type="molecule type" value="Genomic_DNA"/>
</dbReference>
<evidence type="ECO:0000313" key="3">
    <source>
        <dbReference type="Proteomes" id="UP000030764"/>
    </source>
</evidence>
<organism evidence="1 3">
    <name type="scientific">Trichuris suis</name>
    <name type="common">pig whipworm</name>
    <dbReference type="NCBI Taxonomy" id="68888"/>
    <lineage>
        <taxon>Eukaryota</taxon>
        <taxon>Metazoa</taxon>
        <taxon>Ecdysozoa</taxon>
        <taxon>Nematoda</taxon>
        <taxon>Enoplea</taxon>
        <taxon>Dorylaimia</taxon>
        <taxon>Trichinellida</taxon>
        <taxon>Trichuridae</taxon>
        <taxon>Trichuris</taxon>
    </lineage>
</organism>
<protein>
    <submittedName>
        <fullName evidence="1">Uncharacterized protein</fullName>
    </submittedName>
</protein>
<dbReference type="Proteomes" id="UP000030764">
    <property type="component" value="Unassembled WGS sequence"/>
</dbReference>
<accession>A0A085LSS0</accession>
<dbReference type="AlphaFoldDB" id="A0A085LSS0"/>
<proteinExistence type="predicted"/>
<dbReference type="EMBL" id="KL363306">
    <property type="protein sequence ID" value="KFD48016.1"/>
    <property type="molecule type" value="Genomic_DNA"/>
</dbReference>
<evidence type="ECO:0000313" key="2">
    <source>
        <dbReference type="EMBL" id="KFD68837.1"/>
    </source>
</evidence>
<name>A0A085LSS0_9BILA</name>